<sequence length="131" mass="13817">MQFRAIISVLSLFALSATSVSGTAVHGRATPAKRASSHQPSGLSNPWYSCAPTNKYNFGKVDELCDSPPHSGWTFGCTYSTGKGTGTHSCTYDSQTGECNGGDRDLCPETAVITLVHTSFAYPPSILTAAH</sequence>
<evidence type="ECO:0000256" key="1">
    <source>
        <dbReference type="SAM" id="SignalP"/>
    </source>
</evidence>
<evidence type="ECO:0000313" key="3">
    <source>
        <dbReference type="Proteomes" id="UP000815677"/>
    </source>
</evidence>
<protein>
    <submittedName>
        <fullName evidence="2">Uncharacterized protein</fullName>
    </submittedName>
</protein>
<proteinExistence type="predicted"/>
<evidence type="ECO:0000313" key="2">
    <source>
        <dbReference type="EMBL" id="GAT57118.1"/>
    </source>
</evidence>
<keyword evidence="1" id="KW-0732">Signal</keyword>
<name>A0ABQ0M1A8_MYCCL</name>
<organism evidence="2 3">
    <name type="scientific">Mycena chlorophos</name>
    <name type="common">Agaric fungus</name>
    <name type="synonym">Agaricus chlorophos</name>
    <dbReference type="NCBI Taxonomy" id="658473"/>
    <lineage>
        <taxon>Eukaryota</taxon>
        <taxon>Fungi</taxon>
        <taxon>Dikarya</taxon>
        <taxon>Basidiomycota</taxon>
        <taxon>Agaricomycotina</taxon>
        <taxon>Agaricomycetes</taxon>
        <taxon>Agaricomycetidae</taxon>
        <taxon>Agaricales</taxon>
        <taxon>Marasmiineae</taxon>
        <taxon>Mycenaceae</taxon>
        <taxon>Mycena</taxon>
    </lineage>
</organism>
<dbReference type="Proteomes" id="UP000815677">
    <property type="component" value="Unassembled WGS sequence"/>
</dbReference>
<dbReference type="EMBL" id="DF849392">
    <property type="protein sequence ID" value="GAT57118.1"/>
    <property type="molecule type" value="Genomic_DNA"/>
</dbReference>
<accession>A0ABQ0M1A8</accession>
<feature type="chain" id="PRO_5045982901" evidence="1">
    <location>
        <begin position="23"/>
        <end position="131"/>
    </location>
</feature>
<gene>
    <name evidence="2" type="ORF">MCHLO_13694</name>
</gene>
<reference evidence="2" key="1">
    <citation type="submission" date="2014-09" db="EMBL/GenBank/DDBJ databases">
        <title>Genome sequence of the luminous mushroom Mycena chlorophos for searching fungal bioluminescence genes.</title>
        <authorList>
            <person name="Tanaka Y."/>
            <person name="Kasuga D."/>
            <person name="Oba Y."/>
            <person name="Hase S."/>
            <person name="Sato K."/>
            <person name="Oba Y."/>
            <person name="Sakakibara Y."/>
        </authorList>
    </citation>
    <scope>NUCLEOTIDE SEQUENCE</scope>
</reference>
<feature type="signal peptide" evidence="1">
    <location>
        <begin position="1"/>
        <end position="22"/>
    </location>
</feature>
<keyword evidence="3" id="KW-1185">Reference proteome</keyword>